<dbReference type="InterPro" id="IPR036388">
    <property type="entry name" value="WH-like_DNA-bd_sf"/>
</dbReference>
<evidence type="ECO:0000313" key="1">
    <source>
        <dbReference type="EMBL" id="ELY40157.1"/>
    </source>
</evidence>
<evidence type="ECO:0008006" key="3">
    <source>
        <dbReference type="Google" id="ProtNLM"/>
    </source>
</evidence>
<gene>
    <name evidence="1" type="ORF">C497_03635</name>
</gene>
<comment type="caution">
    <text evidence="1">The sequence shown here is derived from an EMBL/GenBank/DDBJ whole genome shotgun (WGS) entry which is preliminary data.</text>
</comment>
<dbReference type="EMBL" id="AOHV01000010">
    <property type="protein sequence ID" value="ELY40157.1"/>
    <property type="molecule type" value="Genomic_DNA"/>
</dbReference>
<dbReference type="InterPro" id="IPR036390">
    <property type="entry name" value="WH_DNA-bd_sf"/>
</dbReference>
<sequence>MAIKITPSTEAILDVLQEGRATPGYLQEQTGLSRNTVQNQLRSLLSGDCVQYVHEPTGLYELVDDPRVGDGNGI</sequence>
<accession>L9VT54</accession>
<dbReference type="SUPFAM" id="SSF46785">
    <property type="entry name" value="Winged helix' DNA-binding domain"/>
    <property type="match status" value="1"/>
</dbReference>
<dbReference type="Proteomes" id="UP000011645">
    <property type="component" value="Unassembled WGS sequence"/>
</dbReference>
<organism evidence="1 2">
    <name type="scientific">Halalkalicoccus jeotgali (strain DSM 18796 / CECT 7217 / JCM 14584 / KCTC 4019 / B3)</name>
    <dbReference type="NCBI Taxonomy" id="795797"/>
    <lineage>
        <taxon>Archaea</taxon>
        <taxon>Methanobacteriati</taxon>
        <taxon>Methanobacteriota</taxon>
        <taxon>Stenosarchaea group</taxon>
        <taxon>Halobacteria</taxon>
        <taxon>Halobacteriales</taxon>
        <taxon>Halococcaceae</taxon>
        <taxon>Halalkalicoccus</taxon>
    </lineage>
</organism>
<proteinExistence type="predicted"/>
<dbReference type="InterPro" id="IPR011991">
    <property type="entry name" value="ArsR-like_HTH"/>
</dbReference>
<reference evidence="1 2" key="1">
    <citation type="journal article" date="2014" name="PLoS Genet.">
        <title>Phylogenetically driven sequencing of extremely halophilic archaea reveals strategies for static and dynamic osmo-response.</title>
        <authorList>
            <person name="Becker E.A."/>
            <person name="Seitzer P.M."/>
            <person name="Tritt A."/>
            <person name="Larsen D."/>
            <person name="Krusor M."/>
            <person name="Yao A.I."/>
            <person name="Wu D."/>
            <person name="Madern D."/>
            <person name="Eisen J.A."/>
            <person name="Darling A.E."/>
            <person name="Facciotti M.T."/>
        </authorList>
    </citation>
    <scope>NUCLEOTIDE SEQUENCE [LARGE SCALE GENOMIC DNA]</scope>
    <source>
        <strain evidence="2">DSM 18796 / CECT 7217 / JCM 14584 / KCTC 4019 / B3</strain>
    </source>
</reference>
<name>L9VT54_HALJB</name>
<keyword evidence="2" id="KW-1185">Reference proteome</keyword>
<dbReference type="AlphaFoldDB" id="L9VT54"/>
<dbReference type="Gene3D" id="1.10.10.10">
    <property type="entry name" value="Winged helix-like DNA-binding domain superfamily/Winged helix DNA-binding domain"/>
    <property type="match status" value="1"/>
</dbReference>
<evidence type="ECO:0000313" key="2">
    <source>
        <dbReference type="Proteomes" id="UP000011645"/>
    </source>
</evidence>
<protein>
    <recommendedName>
        <fullName evidence="3">Helix-turn-helix type 11 domain-containing protein</fullName>
    </recommendedName>
</protein>
<dbReference type="Pfam" id="PF13412">
    <property type="entry name" value="HTH_24"/>
    <property type="match status" value="1"/>
</dbReference>
<dbReference type="CDD" id="cd00090">
    <property type="entry name" value="HTH_ARSR"/>
    <property type="match status" value="1"/>
</dbReference>